<reference evidence="1" key="1">
    <citation type="journal article" date="2014" name="Int. J. Syst. Evol. Microbiol.">
        <title>Complete genome sequence of Corynebacterium casei LMG S-19264T (=DSM 44701T), isolated from a smear-ripened cheese.</title>
        <authorList>
            <consortium name="US DOE Joint Genome Institute (JGI-PGF)"/>
            <person name="Walter F."/>
            <person name="Albersmeier A."/>
            <person name="Kalinowski J."/>
            <person name="Ruckert C."/>
        </authorList>
    </citation>
    <scope>NUCLEOTIDE SEQUENCE</scope>
    <source>
        <strain evidence="1">CGMCC 4.5737</strain>
    </source>
</reference>
<evidence type="ECO:0000313" key="2">
    <source>
        <dbReference type="Proteomes" id="UP000637578"/>
    </source>
</evidence>
<keyword evidence="2" id="KW-1185">Reference proteome</keyword>
<gene>
    <name evidence="1" type="ORF">GCM10012275_43640</name>
</gene>
<sequence length="68" mass="7601">MPEYQEVADHTVAMLDEAGMRSGRSSEYVSDPILWAAARRGGSGRTPRRSHVEAVARVERTREFQGLL</sequence>
<protein>
    <submittedName>
        <fullName evidence="1">Uncharacterized protein</fullName>
    </submittedName>
</protein>
<evidence type="ECO:0000313" key="1">
    <source>
        <dbReference type="EMBL" id="GGM68423.1"/>
    </source>
</evidence>
<dbReference type="Proteomes" id="UP000637578">
    <property type="component" value="Unassembled WGS sequence"/>
</dbReference>
<comment type="caution">
    <text evidence="1">The sequence shown here is derived from an EMBL/GenBank/DDBJ whole genome shotgun (WGS) entry which is preliminary data.</text>
</comment>
<dbReference type="AlphaFoldDB" id="A0A8J3FVH4"/>
<organism evidence="1 2">
    <name type="scientific">Longimycelium tulufanense</name>
    <dbReference type="NCBI Taxonomy" id="907463"/>
    <lineage>
        <taxon>Bacteria</taxon>
        <taxon>Bacillati</taxon>
        <taxon>Actinomycetota</taxon>
        <taxon>Actinomycetes</taxon>
        <taxon>Pseudonocardiales</taxon>
        <taxon>Pseudonocardiaceae</taxon>
        <taxon>Longimycelium</taxon>
    </lineage>
</organism>
<name>A0A8J3FVH4_9PSEU</name>
<proteinExistence type="predicted"/>
<dbReference type="EMBL" id="BMMK01000022">
    <property type="protein sequence ID" value="GGM68423.1"/>
    <property type="molecule type" value="Genomic_DNA"/>
</dbReference>
<reference evidence="1" key="2">
    <citation type="submission" date="2020-09" db="EMBL/GenBank/DDBJ databases">
        <authorList>
            <person name="Sun Q."/>
            <person name="Zhou Y."/>
        </authorList>
    </citation>
    <scope>NUCLEOTIDE SEQUENCE</scope>
    <source>
        <strain evidence="1">CGMCC 4.5737</strain>
    </source>
</reference>
<accession>A0A8J3FVH4</accession>